<name>W7IKC6_9PSEU</name>
<dbReference type="eggNOG" id="COG2267">
    <property type="taxonomic scope" value="Bacteria"/>
</dbReference>
<dbReference type="Gene3D" id="3.30.530.20">
    <property type="match status" value="1"/>
</dbReference>
<proteinExistence type="predicted"/>
<evidence type="ECO:0000313" key="2">
    <source>
        <dbReference type="EMBL" id="EWC61310.1"/>
    </source>
</evidence>
<evidence type="ECO:0000313" key="3">
    <source>
        <dbReference type="Proteomes" id="UP000019277"/>
    </source>
</evidence>
<dbReference type="InterPro" id="IPR050228">
    <property type="entry name" value="Carboxylesterase_BioH"/>
</dbReference>
<gene>
    <name evidence="2" type="ORF">UO65_3366</name>
</gene>
<dbReference type="AlphaFoldDB" id="W7IKC6"/>
<reference evidence="2 3" key="1">
    <citation type="journal article" date="2014" name="Genome Announc.">
        <title>Draft Genome Sequence of the Antitrypanosomally Active Sponge-Associated Bacterium Actinokineospora sp. Strain EG49.</title>
        <authorList>
            <person name="Harjes J."/>
            <person name="Ryu T."/>
            <person name="Abdelmohsen U.R."/>
            <person name="Moitinho-Silva L."/>
            <person name="Horn H."/>
            <person name="Ravasi T."/>
            <person name="Hentschel U."/>
        </authorList>
    </citation>
    <scope>NUCLEOTIDE SEQUENCE [LARGE SCALE GENOMIC DNA]</scope>
    <source>
        <strain evidence="2 3">EG49</strain>
    </source>
</reference>
<dbReference type="GO" id="GO:0016787">
    <property type="term" value="F:hydrolase activity"/>
    <property type="evidence" value="ECO:0007669"/>
    <property type="project" value="UniProtKB-KW"/>
</dbReference>
<dbReference type="SUPFAM" id="SSF55961">
    <property type="entry name" value="Bet v1-like"/>
    <property type="match status" value="1"/>
</dbReference>
<dbReference type="RefSeq" id="WP_200873385.1">
    <property type="nucleotide sequence ID" value="NZ_AYXG01000118.1"/>
</dbReference>
<dbReference type="PRINTS" id="PR00412">
    <property type="entry name" value="EPOXHYDRLASE"/>
</dbReference>
<dbReference type="InterPro" id="IPR000639">
    <property type="entry name" value="Epox_hydrolase-like"/>
</dbReference>
<dbReference type="Pfam" id="PF12697">
    <property type="entry name" value="Abhydrolase_6"/>
    <property type="match status" value="1"/>
</dbReference>
<dbReference type="SUPFAM" id="SSF53474">
    <property type="entry name" value="alpha/beta-Hydrolases"/>
    <property type="match status" value="1"/>
</dbReference>
<dbReference type="Proteomes" id="UP000019277">
    <property type="component" value="Unassembled WGS sequence"/>
</dbReference>
<comment type="caution">
    <text evidence="2">The sequence shown here is derived from an EMBL/GenBank/DDBJ whole genome shotgun (WGS) entry which is preliminary data.</text>
</comment>
<dbReference type="PANTHER" id="PTHR43194">
    <property type="entry name" value="HYDROLASE ALPHA/BETA FOLD FAMILY"/>
    <property type="match status" value="1"/>
</dbReference>
<organism evidence="2 3">
    <name type="scientific">Actinokineospora spheciospongiae</name>
    <dbReference type="NCBI Taxonomy" id="909613"/>
    <lineage>
        <taxon>Bacteria</taxon>
        <taxon>Bacillati</taxon>
        <taxon>Actinomycetota</taxon>
        <taxon>Actinomycetes</taxon>
        <taxon>Pseudonocardiales</taxon>
        <taxon>Pseudonocardiaceae</taxon>
        <taxon>Actinokineospora</taxon>
    </lineage>
</organism>
<accession>W7IKC6</accession>
<protein>
    <submittedName>
        <fullName evidence="2">Putative hydrolase</fullName>
    </submittedName>
</protein>
<evidence type="ECO:0000259" key="1">
    <source>
        <dbReference type="Pfam" id="PF12697"/>
    </source>
</evidence>
<dbReference type="Gene3D" id="3.40.50.1820">
    <property type="entry name" value="alpha/beta hydrolase"/>
    <property type="match status" value="1"/>
</dbReference>
<dbReference type="PATRIC" id="fig|909613.9.peg.3367"/>
<dbReference type="EMBL" id="AYXG01000118">
    <property type="protein sequence ID" value="EWC61310.1"/>
    <property type="molecule type" value="Genomic_DNA"/>
</dbReference>
<dbReference type="PANTHER" id="PTHR43194:SF2">
    <property type="entry name" value="PEROXISOMAL MEMBRANE PROTEIN LPX1"/>
    <property type="match status" value="1"/>
</dbReference>
<dbReference type="STRING" id="909613.UO65_3366"/>
<keyword evidence="2" id="KW-0378">Hydrolase</keyword>
<sequence length="430" mass="45197">MPTYDIIDTHYIESTPDKVWAELVSELNGGGRWWTPKNTFKAGARPPQELLGETEVTVHAKGVDQGGPKFKFIARTTSVDPGRRIAADYVSGSFLGSCEFFVEPAAGNRTKLSMHFNAAPQGFMKVISKLSDVGQQHSEGAQGAFTRLNALLSGKTATSGSLDSTVRTSDGAEIAVTVATPAGPSLGTVVLSHGWAAGREAWAGVRRRLLNAGHTVVSYDHRGHGASTLGSAPITVERLGLDLADVLAAVDVRDAVLAGHSGGGFAAQWYVTNRAAEAGVRVKALALFATAAHDQDAPDSEISLMGNPVFSWALRRAPLGRKMLGSTLGPEPLPSVSETNRAMFAAIDRKTRAAFFAAGRGMDFRAALAAVTVPTVVLAGDADTVIKPELGAAVADALPNARFESVPRCGHMLPLEAPERLTQVILELAG</sequence>
<keyword evidence="3" id="KW-1185">Reference proteome</keyword>
<dbReference type="InterPro" id="IPR023393">
    <property type="entry name" value="START-like_dom_sf"/>
</dbReference>
<dbReference type="InterPro" id="IPR000073">
    <property type="entry name" value="AB_hydrolase_1"/>
</dbReference>
<feature type="domain" description="AB hydrolase-1" evidence="1">
    <location>
        <begin position="189"/>
        <end position="421"/>
    </location>
</feature>
<dbReference type="InterPro" id="IPR029058">
    <property type="entry name" value="AB_hydrolase_fold"/>
</dbReference>